<dbReference type="PROSITE" id="PS50217">
    <property type="entry name" value="BZIP"/>
    <property type="match status" value="1"/>
</dbReference>
<proteinExistence type="predicted"/>
<dbReference type="SUPFAM" id="SSF57959">
    <property type="entry name" value="Leucine zipper domain"/>
    <property type="match status" value="1"/>
</dbReference>
<feature type="coiled-coil region" evidence="5">
    <location>
        <begin position="115"/>
        <end position="170"/>
    </location>
</feature>
<keyword evidence="1" id="KW-0805">Transcription regulation</keyword>
<gene>
    <name evidence="7" type="ORF">AOCH_003103</name>
</gene>
<keyword evidence="8" id="KW-1185">Reference proteome</keyword>
<evidence type="ECO:0000256" key="5">
    <source>
        <dbReference type="SAM" id="Coils"/>
    </source>
</evidence>
<evidence type="ECO:0000256" key="3">
    <source>
        <dbReference type="ARBA" id="ARBA00023163"/>
    </source>
</evidence>
<evidence type="ECO:0000259" key="6">
    <source>
        <dbReference type="PROSITE" id="PS50217"/>
    </source>
</evidence>
<sequence length="217" mass="24913">METGIRAPYPSSNLLPFPSSYHDSSIPLGLIYELDSYRAPQDIAMTSVVSYGGNRSPPPLWSSASSAVPSPDLDSVFSHSQEGDLEETSIQQIVHNNFKDVKRRLQNREAQRRFRQRKEQRQQNLQQKIQDLQVGYRSLSEQSAKHSDHVKQLLEENSGLKCEVKNLRRRWRMMMTLLQQPPNSPSLSTRFVEQGYLDSVLRQLEELTDDDPHNSSC</sequence>
<evidence type="ECO:0000256" key="2">
    <source>
        <dbReference type="ARBA" id="ARBA00023125"/>
    </source>
</evidence>
<keyword evidence="2" id="KW-0238">DNA-binding</keyword>
<dbReference type="GO" id="GO:0003700">
    <property type="term" value="F:DNA-binding transcription factor activity"/>
    <property type="evidence" value="ECO:0007669"/>
    <property type="project" value="InterPro"/>
</dbReference>
<dbReference type="Gene3D" id="1.20.5.170">
    <property type="match status" value="1"/>
</dbReference>
<comment type="caution">
    <text evidence="7">The sequence shown here is derived from an EMBL/GenBank/DDBJ whole genome shotgun (WGS) entry which is preliminary data.</text>
</comment>
<accession>A0A0F8UGK5</accession>
<name>A0A0F8UGK5_9EURO</name>
<organism evidence="7 8">
    <name type="scientific">Aspergillus ochraceoroseus</name>
    <dbReference type="NCBI Taxonomy" id="138278"/>
    <lineage>
        <taxon>Eukaryota</taxon>
        <taxon>Fungi</taxon>
        <taxon>Dikarya</taxon>
        <taxon>Ascomycota</taxon>
        <taxon>Pezizomycotina</taxon>
        <taxon>Eurotiomycetes</taxon>
        <taxon>Eurotiomycetidae</taxon>
        <taxon>Eurotiales</taxon>
        <taxon>Aspergillaceae</taxon>
        <taxon>Aspergillus</taxon>
        <taxon>Aspergillus subgen. Nidulantes</taxon>
    </lineage>
</organism>
<dbReference type="InterPro" id="IPR004827">
    <property type="entry name" value="bZIP"/>
</dbReference>
<dbReference type="GO" id="GO:0003677">
    <property type="term" value="F:DNA binding"/>
    <property type="evidence" value="ECO:0007669"/>
    <property type="project" value="UniProtKB-KW"/>
</dbReference>
<dbReference type="PROSITE" id="PS00036">
    <property type="entry name" value="BZIP_BASIC"/>
    <property type="match status" value="1"/>
</dbReference>
<evidence type="ECO:0000256" key="1">
    <source>
        <dbReference type="ARBA" id="ARBA00023015"/>
    </source>
</evidence>
<keyword evidence="4" id="KW-0539">Nucleus</keyword>
<dbReference type="SMART" id="SM00338">
    <property type="entry name" value="BRLZ"/>
    <property type="match status" value="1"/>
</dbReference>
<evidence type="ECO:0000313" key="8">
    <source>
        <dbReference type="Proteomes" id="UP000034947"/>
    </source>
</evidence>
<dbReference type="CDD" id="cd14688">
    <property type="entry name" value="bZIP_YAP"/>
    <property type="match status" value="1"/>
</dbReference>
<feature type="domain" description="BZIP" evidence="6">
    <location>
        <begin position="97"/>
        <end position="160"/>
    </location>
</feature>
<dbReference type="Proteomes" id="UP000034947">
    <property type="component" value="Unassembled WGS sequence"/>
</dbReference>
<evidence type="ECO:0000256" key="4">
    <source>
        <dbReference type="ARBA" id="ARBA00023242"/>
    </source>
</evidence>
<dbReference type="EMBL" id="JYKN01001833">
    <property type="protein sequence ID" value="KKK18809.1"/>
    <property type="molecule type" value="Genomic_DNA"/>
</dbReference>
<reference evidence="7 8" key="1">
    <citation type="submission" date="2015-02" db="EMBL/GenBank/DDBJ databases">
        <title>Draft Genome Sequences of Two Closely-Related Aflatoxigenic Aspergillus Species Obtained from the Cote d'Ivoire.</title>
        <authorList>
            <person name="Moore G.G."/>
            <person name="Beltz S.B."/>
            <person name="Mack B.M."/>
        </authorList>
    </citation>
    <scope>NUCLEOTIDE SEQUENCE [LARGE SCALE GENOMIC DNA]</scope>
    <source>
        <strain evidence="7 8">SRRC1432</strain>
    </source>
</reference>
<keyword evidence="5" id="KW-0175">Coiled coil</keyword>
<evidence type="ECO:0000313" key="7">
    <source>
        <dbReference type="EMBL" id="KKK18809.1"/>
    </source>
</evidence>
<dbReference type="PANTHER" id="PTHR45764">
    <property type="entry name" value="BZIP TRANSCRIPTION FACTOR 44"/>
    <property type="match status" value="1"/>
</dbReference>
<dbReference type="InterPro" id="IPR046347">
    <property type="entry name" value="bZIP_sf"/>
</dbReference>
<dbReference type="VEuPathDB" id="FungiDB:P175DRAFT_0523425"/>
<keyword evidence="3" id="KW-0804">Transcription</keyword>
<protein>
    <recommendedName>
        <fullName evidence="6">BZIP domain-containing protein</fullName>
    </recommendedName>
</protein>
<dbReference type="AlphaFoldDB" id="A0A0F8UGK5"/>
<dbReference type="Pfam" id="PF00170">
    <property type="entry name" value="bZIP_1"/>
    <property type="match status" value="1"/>
</dbReference>
<dbReference type="PANTHER" id="PTHR45764:SF38">
    <property type="entry name" value="BZIP TRANSCRIPTION FACTOR 44"/>
    <property type="match status" value="1"/>
</dbReference>